<feature type="region of interest" description="Disordered" evidence="1">
    <location>
        <begin position="747"/>
        <end position="810"/>
    </location>
</feature>
<dbReference type="GeneID" id="103100453"/>
<sequence>MYAGYVVSCVAFAGPRSYSFSSAALTPFPQHQEKMVLVPRAKHHFAPLLVEGHRAVPIPIVRSQPKVKLSRSEHWTSVVPSLHPKPRSIAIQLGKAEHQATVISLPHLNQPAMSVTPQCPKPRPRTIILRLPYPAYKPRTTAVPLSCPQYQVGSLRVDLPNQEPPVNNAHSKAHTDSKMAQGCGHVPERPAYHHVSPVSPPCPVFQGEAPPYSNHKFKIAAIPILIPNYQVKVPEVSLVYQNQPPDMSSSPKSRDKQATSQGVCGKPQRQPHRSRTTSSRSHQQATKVPSSPRTEKTGDTAVPTHQGPSQPQARAKDTPLIGHKQKSRNRIMEPSEHDQQARAMAVSSPMAEAISTCPDLPAEIPKCPPLKIHGTSNLLPPSAPEATTPEVSSEVPAVSKQSHTISPGPDPPDEVLSKLIDCIVAEQDHSQQEPEALLDVEDQDVSFLDSEDHDTILSGGEHQCTASENHHLTDILLRPNNCAGDQLWFQQQSKASQNPRERVKIMPTFNCEMRLPPLPKPRTMLSLNFDDFIEGKPDFDHQTSDEISSYHQTNILPISEQITENEDIEAQDSICLDWFSKSSSESNYQVTLPLGPDEKIKVPLHPDCQVLSLPEPHHRTESEITNDDQTEVLSESNYQTKDALDGTCFSASVHDLDDGTESLLDFHHQGLAASDASDKAALDDLQNTSPQSQPSHQTKVESGLDQCCEPDLGLDERDESLLNSSDHVKAAPECDDEQAGTTLDVIPKSTTELSPEHQADDAPDPEDEKEDAMLPSYQDPTLSGPDHQFKEPPGPSYLPELSPKSKDQVESISTYLTSPDQKFEITEIQEKDSGDILGPGTMATLKSGPENLIKFPLEAKNLTNLHQESLDRLSPHPEFSKTVFNPPPKDQAKKNADPWFFKYFKPYSTETGNISNKVVNSIINSIPQEKIKIDVQKQILLRQMKKCPKTQRGPRLSCTYPICLICASWIPHGCIHTNSTKDHCGAQLVAIPIPVPGSNQEMGIKFVLQVSQKKPSPIKCFPNHYNLPYHSPYHPPALSLLQPVPPRLPAFQSLYETMFQSRQNNDFQPYKKTKFVNQMPFERKIPFKSNNIIDVRPKTPPGVFRTLLEKFQNKRMH</sequence>
<dbReference type="AlphaFoldDB" id="K7E2L6"/>
<dbReference type="GeneTree" id="ENSGT00940000166717"/>
<evidence type="ECO:0000313" key="2">
    <source>
        <dbReference type="Ensembl" id="ENSMODP00000040017.1"/>
    </source>
</evidence>
<dbReference type="PANTHER" id="PTHR35825:SF2">
    <property type="entry name" value="CASEIN KINASE II SUBUNIT ALPHA'-INTERACTING PROTEIN"/>
    <property type="match status" value="1"/>
</dbReference>
<organism evidence="2 3">
    <name type="scientific">Monodelphis domestica</name>
    <name type="common">Gray short-tailed opossum</name>
    <dbReference type="NCBI Taxonomy" id="13616"/>
    <lineage>
        <taxon>Eukaryota</taxon>
        <taxon>Metazoa</taxon>
        <taxon>Chordata</taxon>
        <taxon>Craniata</taxon>
        <taxon>Vertebrata</taxon>
        <taxon>Euteleostomi</taxon>
        <taxon>Mammalia</taxon>
        <taxon>Metatheria</taxon>
        <taxon>Didelphimorphia</taxon>
        <taxon>Didelphidae</taxon>
        <taxon>Monodelphis</taxon>
    </lineage>
</organism>
<dbReference type="InParanoid" id="K7E2L6"/>
<gene>
    <name evidence="2" type="primary">LOC103100453</name>
</gene>
<feature type="compositionally biased region" description="Polar residues" evidence="1">
    <location>
        <begin position="242"/>
        <end position="251"/>
    </location>
</feature>
<feature type="compositionally biased region" description="Basic and acidic residues" evidence="1">
    <location>
        <begin position="330"/>
        <end position="340"/>
    </location>
</feature>
<feature type="region of interest" description="Disordered" evidence="1">
    <location>
        <begin position="242"/>
        <end position="343"/>
    </location>
</feature>
<dbReference type="HOGENOM" id="CLU_280873_0_0_1"/>
<dbReference type="KEGG" id="mdo:103100453"/>
<feature type="compositionally biased region" description="Polar residues" evidence="1">
    <location>
        <begin position="686"/>
        <end position="697"/>
    </location>
</feature>
<accession>K7E2L6</accession>
<dbReference type="OrthoDB" id="9526609at2759"/>
<dbReference type="Bgee" id="ENSMODG00000029434">
    <property type="expression patterns" value="Expressed in spermatid and 3 other cell types or tissues"/>
</dbReference>
<evidence type="ECO:0000256" key="1">
    <source>
        <dbReference type="SAM" id="MobiDB-lite"/>
    </source>
</evidence>
<feature type="compositionally biased region" description="Acidic residues" evidence="1">
    <location>
        <begin position="761"/>
        <end position="770"/>
    </location>
</feature>
<name>K7E2L6_MONDO</name>
<feature type="region of interest" description="Disordered" evidence="1">
    <location>
        <begin position="685"/>
        <end position="712"/>
    </location>
</feature>
<dbReference type="PANTHER" id="PTHR35825">
    <property type="entry name" value="CASEIN KINASE II SUBUNIT ALPHA PRIME-INTERACTING PROTEIN"/>
    <property type="match status" value="1"/>
</dbReference>
<feature type="region of interest" description="Disordered" evidence="1">
    <location>
        <begin position="380"/>
        <end position="412"/>
    </location>
</feature>
<protein>
    <submittedName>
        <fullName evidence="2">Uncharacterized LOC103100453</fullName>
    </submittedName>
</protein>
<dbReference type="Proteomes" id="UP000002280">
    <property type="component" value="Chromosome 7"/>
</dbReference>
<dbReference type="InterPro" id="IPR038954">
    <property type="entry name" value="CSNKA2IP"/>
</dbReference>
<evidence type="ECO:0000313" key="3">
    <source>
        <dbReference type="Proteomes" id="UP000002280"/>
    </source>
</evidence>
<reference evidence="2" key="2">
    <citation type="submission" date="2025-08" db="UniProtKB">
        <authorList>
            <consortium name="Ensembl"/>
        </authorList>
    </citation>
    <scope>IDENTIFICATION</scope>
</reference>
<reference evidence="2" key="3">
    <citation type="submission" date="2025-09" db="UniProtKB">
        <authorList>
            <consortium name="Ensembl"/>
        </authorList>
    </citation>
    <scope>IDENTIFICATION</scope>
</reference>
<dbReference type="Ensembl" id="ENSMODT00000043120.1">
    <property type="protein sequence ID" value="ENSMODP00000040017.1"/>
    <property type="gene ID" value="ENSMODG00000029434.1"/>
</dbReference>
<keyword evidence="3" id="KW-1185">Reference proteome</keyword>
<proteinExistence type="predicted"/>
<reference evidence="2 3" key="1">
    <citation type="journal article" date="2007" name="Nature">
        <title>Genome of the marsupial Monodelphis domestica reveals innovation in non-coding sequences.</title>
        <authorList>
            <person name="Mikkelsen T.S."/>
            <person name="Wakefield M.J."/>
            <person name="Aken B."/>
            <person name="Amemiya C.T."/>
            <person name="Chang J.L."/>
            <person name="Duke S."/>
            <person name="Garber M."/>
            <person name="Gentles A.J."/>
            <person name="Goodstadt L."/>
            <person name="Heger A."/>
            <person name="Jurka J."/>
            <person name="Kamal M."/>
            <person name="Mauceli E."/>
            <person name="Searle S.M."/>
            <person name="Sharpe T."/>
            <person name="Baker M.L."/>
            <person name="Batzer M.A."/>
            <person name="Benos P.V."/>
            <person name="Belov K."/>
            <person name="Clamp M."/>
            <person name="Cook A."/>
            <person name="Cuff J."/>
            <person name="Das R."/>
            <person name="Davidow L."/>
            <person name="Deakin J.E."/>
            <person name="Fazzari M.J."/>
            <person name="Glass J.L."/>
            <person name="Grabherr M."/>
            <person name="Greally J.M."/>
            <person name="Gu W."/>
            <person name="Hore T.A."/>
            <person name="Huttley G.A."/>
            <person name="Kleber M."/>
            <person name="Jirtle R.L."/>
            <person name="Koina E."/>
            <person name="Lee J.T."/>
            <person name="Mahony S."/>
            <person name="Marra M.A."/>
            <person name="Miller R.D."/>
            <person name="Nicholls R.D."/>
            <person name="Oda M."/>
            <person name="Papenfuss A.T."/>
            <person name="Parra Z.E."/>
            <person name="Pollock D.D."/>
            <person name="Ray D.A."/>
            <person name="Schein J.E."/>
            <person name="Speed T.P."/>
            <person name="Thompson K."/>
            <person name="VandeBerg J.L."/>
            <person name="Wade C.M."/>
            <person name="Walker J.A."/>
            <person name="Waters P.D."/>
            <person name="Webber C."/>
            <person name="Weidman J.R."/>
            <person name="Xie X."/>
            <person name="Zody M.C."/>
            <person name="Baldwin J."/>
            <person name="Abdouelleil A."/>
            <person name="Abdulkadir J."/>
            <person name="Abebe A."/>
            <person name="Abera B."/>
            <person name="Abreu J."/>
            <person name="Acer S.C."/>
            <person name="Aftuck L."/>
            <person name="Alexander A."/>
            <person name="An P."/>
            <person name="Anderson E."/>
            <person name="Anderson S."/>
            <person name="Arachi H."/>
            <person name="Azer M."/>
            <person name="Bachantsang P."/>
            <person name="Barry A."/>
            <person name="Bayul T."/>
            <person name="Berlin A."/>
            <person name="Bessette D."/>
            <person name="Bloom T."/>
            <person name="Bloom T."/>
            <person name="Boguslavskiy L."/>
            <person name="Bonnet C."/>
            <person name="Boukhgalter B."/>
            <person name="Bourzgui I."/>
            <person name="Brown A."/>
            <person name="Cahill P."/>
            <person name="Channer S."/>
            <person name="Cheshatsang Y."/>
            <person name="Chuda L."/>
            <person name="Citroen M."/>
            <person name="Collymore A."/>
            <person name="Cooke P."/>
            <person name="Costello M."/>
            <person name="D'Aco K."/>
            <person name="Daza R."/>
            <person name="De Haan G."/>
            <person name="DeGray S."/>
            <person name="DeMaso C."/>
            <person name="Dhargay N."/>
            <person name="Dooley K."/>
            <person name="Dooley E."/>
            <person name="Doricent M."/>
            <person name="Dorje P."/>
            <person name="Dorjee K."/>
            <person name="Dupes A."/>
            <person name="Elong R."/>
            <person name="Falk J."/>
            <person name="Farina A."/>
            <person name="Faro S."/>
            <person name="Ferguson D."/>
            <person name="Fisher S."/>
            <person name="Foley C.D."/>
            <person name="Franke A."/>
            <person name="Friedrich D."/>
            <person name="Gadbois L."/>
            <person name="Gearin G."/>
            <person name="Gearin C.R."/>
            <person name="Giannoukos G."/>
            <person name="Goode T."/>
            <person name="Graham J."/>
            <person name="Grandbois E."/>
            <person name="Grewal S."/>
            <person name="Gyaltsen K."/>
            <person name="Hafez N."/>
            <person name="Hagos B."/>
            <person name="Hall J."/>
            <person name="Henson C."/>
            <person name="Hollinger A."/>
            <person name="Honan T."/>
            <person name="Huard M.D."/>
            <person name="Hughes L."/>
            <person name="Hurhula B."/>
            <person name="Husby M.E."/>
            <person name="Kamat A."/>
            <person name="Kanga B."/>
            <person name="Kashin S."/>
            <person name="Khazanovich D."/>
            <person name="Kisner P."/>
            <person name="Lance K."/>
            <person name="Lara M."/>
            <person name="Lee W."/>
            <person name="Lennon N."/>
            <person name="Letendre F."/>
            <person name="LeVine R."/>
            <person name="Lipovsky A."/>
            <person name="Liu X."/>
            <person name="Liu J."/>
            <person name="Liu S."/>
            <person name="Lokyitsang T."/>
            <person name="Lokyitsang Y."/>
            <person name="Lubonja R."/>
            <person name="Lui A."/>
            <person name="MacDonald P."/>
            <person name="Magnisalis V."/>
            <person name="Maru K."/>
            <person name="Matthews C."/>
            <person name="McCusker W."/>
            <person name="McDonough S."/>
            <person name="Mehta T."/>
            <person name="Meldrim J."/>
            <person name="Meneus L."/>
            <person name="Mihai O."/>
            <person name="Mihalev A."/>
            <person name="Mihova T."/>
            <person name="Mittelman R."/>
            <person name="Mlenga V."/>
            <person name="Montmayeur A."/>
            <person name="Mulrain L."/>
            <person name="Navidi A."/>
            <person name="Naylor J."/>
            <person name="Negash T."/>
            <person name="Nguyen T."/>
            <person name="Nguyen N."/>
            <person name="Nicol R."/>
            <person name="Norbu C."/>
            <person name="Norbu N."/>
            <person name="Novod N."/>
            <person name="O'Neill B."/>
            <person name="Osman S."/>
            <person name="Markiewicz E."/>
            <person name="Oyono O.L."/>
            <person name="Patti C."/>
            <person name="Phunkhang P."/>
            <person name="Pierre F."/>
            <person name="Priest M."/>
            <person name="Raghuraman S."/>
            <person name="Rege F."/>
            <person name="Reyes R."/>
            <person name="Rise C."/>
            <person name="Rogov P."/>
            <person name="Ross K."/>
            <person name="Ryan E."/>
            <person name="Settipalli S."/>
            <person name="Shea T."/>
            <person name="Sherpa N."/>
            <person name="Shi L."/>
            <person name="Shih D."/>
            <person name="Sparrow T."/>
            <person name="Spaulding J."/>
            <person name="Stalker J."/>
            <person name="Stange-Thomann N."/>
            <person name="Stavropoulos S."/>
            <person name="Stone C."/>
            <person name="Strader C."/>
            <person name="Tesfaye S."/>
            <person name="Thomson T."/>
            <person name="Thoulutsang Y."/>
            <person name="Thoulutsang D."/>
            <person name="Topham K."/>
            <person name="Topping I."/>
            <person name="Tsamla T."/>
            <person name="Vassiliev H."/>
            <person name="Vo A."/>
            <person name="Wangchuk T."/>
            <person name="Wangdi T."/>
            <person name="Weiand M."/>
            <person name="Wilkinson J."/>
            <person name="Wilson A."/>
            <person name="Yadav S."/>
            <person name="Young G."/>
            <person name="Yu Q."/>
            <person name="Zembek L."/>
            <person name="Zhong D."/>
            <person name="Zimmer A."/>
            <person name="Zwirko Z."/>
            <person name="Jaffe D.B."/>
            <person name="Alvarez P."/>
            <person name="Brockman W."/>
            <person name="Butler J."/>
            <person name="Chin C."/>
            <person name="Gnerre S."/>
            <person name="MacCallum I."/>
            <person name="Graves J.A."/>
            <person name="Ponting C.P."/>
            <person name="Breen M."/>
            <person name="Samollow P.B."/>
            <person name="Lander E.S."/>
            <person name="Lindblad-Toh K."/>
        </authorList>
    </citation>
    <scope>NUCLEOTIDE SEQUENCE [LARGE SCALE GENOMIC DNA]</scope>
</reference>